<comment type="caution">
    <text evidence="2">The sequence shown here is derived from an EMBL/GenBank/DDBJ whole genome shotgun (WGS) entry which is preliminary data.</text>
</comment>
<protein>
    <recommendedName>
        <fullName evidence="4">FYVE-type domain-containing protein</fullName>
    </recommendedName>
</protein>
<evidence type="ECO:0000256" key="1">
    <source>
        <dbReference type="SAM" id="MobiDB-lite"/>
    </source>
</evidence>
<dbReference type="PANTHER" id="PTHR13510:SF44">
    <property type="entry name" value="RABENOSYN-5"/>
    <property type="match status" value="1"/>
</dbReference>
<dbReference type="Proteomes" id="UP000794436">
    <property type="component" value="Unassembled WGS sequence"/>
</dbReference>
<evidence type="ECO:0000313" key="3">
    <source>
        <dbReference type="Proteomes" id="UP000794436"/>
    </source>
</evidence>
<gene>
    <name evidence="2" type="ORF">Poli38472_001955</name>
</gene>
<proteinExistence type="predicted"/>
<dbReference type="InterPro" id="IPR013083">
    <property type="entry name" value="Znf_RING/FYVE/PHD"/>
</dbReference>
<feature type="compositionally biased region" description="Polar residues" evidence="1">
    <location>
        <begin position="389"/>
        <end position="399"/>
    </location>
</feature>
<accession>A0A8K1CV38</accession>
<dbReference type="CDD" id="cd00065">
    <property type="entry name" value="FYVE_like_SF"/>
    <property type="match status" value="1"/>
</dbReference>
<dbReference type="Gene3D" id="3.30.40.10">
    <property type="entry name" value="Zinc/RING finger domain, C3HC4 (zinc finger)"/>
    <property type="match status" value="1"/>
</dbReference>
<evidence type="ECO:0000313" key="2">
    <source>
        <dbReference type="EMBL" id="TMW69799.1"/>
    </source>
</evidence>
<dbReference type="InterPro" id="IPR052727">
    <property type="entry name" value="Rab4/Rab5_effector"/>
</dbReference>
<feature type="compositionally biased region" description="Low complexity" evidence="1">
    <location>
        <begin position="414"/>
        <end position="427"/>
    </location>
</feature>
<reference evidence="2" key="1">
    <citation type="submission" date="2019-03" db="EMBL/GenBank/DDBJ databases">
        <title>Long read genome sequence of the mycoparasitic Pythium oligandrum ATCC 38472 isolated from sugarbeet rhizosphere.</title>
        <authorList>
            <person name="Gaulin E."/>
        </authorList>
    </citation>
    <scope>NUCLEOTIDE SEQUENCE</scope>
    <source>
        <strain evidence="2">ATCC 38472_TT</strain>
    </source>
</reference>
<dbReference type="SUPFAM" id="SSF57903">
    <property type="entry name" value="FYVE/PHD zinc finger"/>
    <property type="match status" value="1"/>
</dbReference>
<dbReference type="AlphaFoldDB" id="A0A8K1CV38"/>
<dbReference type="Gene3D" id="3.30.530.20">
    <property type="match status" value="1"/>
</dbReference>
<sequence length="504" mass="56645">MKFPQPHSPFPPLQLSPAEIDSLLQLEETLIDQTIAEFDQFAYIQNRVVDRTKWKHATTRDNLQIYSAIGDHSEDYHLIMHEQLLDSSASTSSSRTMSTSRMDVKGGMRLMGFGSLVGNINDFLFCDVTRSDDDMQIRSSYVPDGCIDWRLLLTLRGATLDNPFRMSTIKYHVKGIQGATGIGVRPRDFVMLDCAGEKTLPNGERVGYSIYHSLDIPGCEPREGMVRAQVSCSYVIRQRGSNSVEIYMRLLCEMGGNINDSIATLTIATAYAGVWMTPWGGQNKKLAWMLKQQRRNGSKKQSNPRTSDRCHVCKKSFSLLRSATRCDLCREHACSKCLIARKISYVRPVRQLVQVPTKFCKHCIMQASLIDASEIARKENVPKEVASRSEGNSDASSNDSFRKPHSDSHHSVGSDDSSPSPSSGPSDITVETVEDWEQAQANPRGTVYSYSSDDPEANQQASVNVDDYQTQLWMKMEQLRLTAEQTYQLTKDNERVMHGARLLE</sequence>
<dbReference type="OrthoDB" id="103893at2759"/>
<name>A0A8K1CV38_PYTOL</name>
<feature type="compositionally biased region" description="Basic and acidic residues" evidence="1">
    <location>
        <begin position="400"/>
        <end position="413"/>
    </location>
</feature>
<dbReference type="PANTHER" id="PTHR13510">
    <property type="entry name" value="FYVE-FINGER-CONTAINING RAB5 EFFECTOR PROTEIN RABENOSYN-5-RELATED"/>
    <property type="match status" value="1"/>
</dbReference>
<dbReference type="SUPFAM" id="SSF55961">
    <property type="entry name" value="Bet v1-like"/>
    <property type="match status" value="1"/>
</dbReference>
<feature type="region of interest" description="Disordered" evidence="1">
    <location>
        <begin position="381"/>
        <end position="428"/>
    </location>
</feature>
<keyword evidence="3" id="KW-1185">Reference proteome</keyword>
<dbReference type="InterPro" id="IPR011011">
    <property type="entry name" value="Znf_FYVE_PHD"/>
</dbReference>
<dbReference type="InterPro" id="IPR023393">
    <property type="entry name" value="START-like_dom_sf"/>
</dbReference>
<evidence type="ECO:0008006" key="4">
    <source>
        <dbReference type="Google" id="ProtNLM"/>
    </source>
</evidence>
<organism evidence="2 3">
    <name type="scientific">Pythium oligandrum</name>
    <name type="common">Mycoparasitic fungus</name>
    <dbReference type="NCBI Taxonomy" id="41045"/>
    <lineage>
        <taxon>Eukaryota</taxon>
        <taxon>Sar</taxon>
        <taxon>Stramenopiles</taxon>
        <taxon>Oomycota</taxon>
        <taxon>Peronosporomycetes</taxon>
        <taxon>Pythiales</taxon>
        <taxon>Pythiaceae</taxon>
        <taxon>Pythium</taxon>
    </lineage>
</organism>
<dbReference type="EMBL" id="SPLM01000001">
    <property type="protein sequence ID" value="TMW69799.1"/>
    <property type="molecule type" value="Genomic_DNA"/>
</dbReference>